<dbReference type="GO" id="GO:0005840">
    <property type="term" value="C:ribosome"/>
    <property type="evidence" value="ECO:0007669"/>
    <property type="project" value="UniProtKB-KW"/>
</dbReference>
<feature type="compositionally biased region" description="Low complexity" evidence="6">
    <location>
        <begin position="10"/>
        <end position="19"/>
    </location>
</feature>
<keyword evidence="2 5" id="KW-0689">Ribosomal protein</keyword>
<evidence type="ECO:0000313" key="8">
    <source>
        <dbReference type="Proteomes" id="UP001236559"/>
    </source>
</evidence>
<sequence length="97" mass="10657">MIKFNLQLFSSKKGAGSSKNGRDSQSKRLGVKKGDGQFVLAGNIIVRQRGTRIHPGLNVMRGKDDTLFATENGRVKFETKGRGNKKYASVYPEAELA</sequence>
<evidence type="ECO:0000256" key="3">
    <source>
        <dbReference type="ARBA" id="ARBA00023274"/>
    </source>
</evidence>
<dbReference type="Pfam" id="PF01016">
    <property type="entry name" value="Ribosomal_L27"/>
    <property type="match status" value="1"/>
</dbReference>
<dbReference type="NCBIfam" id="TIGR00062">
    <property type="entry name" value="L27"/>
    <property type="match status" value="1"/>
</dbReference>
<organism evidence="7 8">
    <name type="scientific">Peptoniphilus koenoeneniae</name>
    <dbReference type="NCBI Taxonomy" id="507751"/>
    <lineage>
        <taxon>Bacteria</taxon>
        <taxon>Bacillati</taxon>
        <taxon>Bacillota</taxon>
        <taxon>Tissierellia</taxon>
        <taxon>Tissierellales</taxon>
        <taxon>Peptoniphilaceae</taxon>
        <taxon>Peptoniphilus</taxon>
    </lineage>
</organism>
<dbReference type="InterPro" id="IPR018261">
    <property type="entry name" value="Ribosomal_bL27_CS"/>
</dbReference>
<accession>A0ABU0AUB9</accession>
<dbReference type="InterPro" id="IPR001684">
    <property type="entry name" value="Ribosomal_bL27"/>
</dbReference>
<evidence type="ECO:0000256" key="6">
    <source>
        <dbReference type="SAM" id="MobiDB-lite"/>
    </source>
</evidence>
<dbReference type="RefSeq" id="WP_023056160.1">
    <property type="nucleotide sequence ID" value="NZ_JAUSTN010000004.1"/>
</dbReference>
<dbReference type="EMBL" id="JAUSTN010000004">
    <property type="protein sequence ID" value="MDQ0274857.1"/>
    <property type="molecule type" value="Genomic_DNA"/>
</dbReference>
<comment type="caution">
    <text evidence="7">The sequence shown here is derived from an EMBL/GenBank/DDBJ whole genome shotgun (WGS) entry which is preliminary data.</text>
</comment>
<dbReference type="HAMAP" id="MF_00539">
    <property type="entry name" value="Ribosomal_bL27"/>
    <property type="match status" value="1"/>
</dbReference>
<keyword evidence="8" id="KW-1185">Reference proteome</keyword>
<comment type="similarity">
    <text evidence="1 5">Belongs to the bacterial ribosomal protein bL27 family.</text>
</comment>
<evidence type="ECO:0000256" key="5">
    <source>
        <dbReference type="HAMAP-Rule" id="MF_00539"/>
    </source>
</evidence>
<keyword evidence="3 5" id="KW-0687">Ribonucleoprotein</keyword>
<evidence type="ECO:0000313" key="7">
    <source>
        <dbReference type="EMBL" id="MDQ0274857.1"/>
    </source>
</evidence>
<dbReference type="PANTHER" id="PTHR15893">
    <property type="entry name" value="RIBOSOMAL PROTEIN L27"/>
    <property type="match status" value="1"/>
</dbReference>
<evidence type="ECO:0000256" key="2">
    <source>
        <dbReference type="ARBA" id="ARBA00022980"/>
    </source>
</evidence>
<feature type="region of interest" description="Disordered" evidence="6">
    <location>
        <begin position="9"/>
        <end position="29"/>
    </location>
</feature>
<dbReference type="SUPFAM" id="SSF110324">
    <property type="entry name" value="Ribosomal L27 protein-like"/>
    <property type="match status" value="1"/>
</dbReference>
<proteinExistence type="inferred from homology"/>
<dbReference type="PRINTS" id="PR00063">
    <property type="entry name" value="RIBOSOMALL27"/>
</dbReference>
<reference evidence="7 8" key="1">
    <citation type="submission" date="2023-07" db="EMBL/GenBank/DDBJ databases">
        <title>Genomic Encyclopedia of Type Strains, Phase IV (KMG-IV): sequencing the most valuable type-strain genomes for metagenomic binning, comparative biology and taxonomic classification.</title>
        <authorList>
            <person name="Goeker M."/>
        </authorList>
    </citation>
    <scope>NUCLEOTIDE SEQUENCE [LARGE SCALE GENOMIC DNA]</scope>
    <source>
        <strain evidence="7 8">DSM 22616</strain>
    </source>
</reference>
<protein>
    <recommendedName>
        <fullName evidence="4 5">Large ribosomal subunit protein bL27</fullName>
    </recommendedName>
</protein>
<dbReference type="Gene3D" id="2.40.50.100">
    <property type="match status" value="1"/>
</dbReference>
<evidence type="ECO:0000256" key="4">
    <source>
        <dbReference type="ARBA" id="ARBA00035175"/>
    </source>
</evidence>
<gene>
    <name evidence="5" type="primary">rpmA</name>
    <name evidence="7" type="ORF">J2S72_000878</name>
</gene>
<evidence type="ECO:0000256" key="1">
    <source>
        <dbReference type="ARBA" id="ARBA00010797"/>
    </source>
</evidence>
<dbReference type="PROSITE" id="PS00831">
    <property type="entry name" value="RIBOSOMAL_L27"/>
    <property type="match status" value="1"/>
</dbReference>
<name>A0ABU0AUB9_9FIRM</name>
<dbReference type="Proteomes" id="UP001236559">
    <property type="component" value="Unassembled WGS sequence"/>
</dbReference>
<dbReference type="PANTHER" id="PTHR15893:SF0">
    <property type="entry name" value="LARGE RIBOSOMAL SUBUNIT PROTEIN BL27M"/>
    <property type="match status" value="1"/>
</dbReference>